<reference evidence="1" key="1">
    <citation type="submission" date="2021-01" db="EMBL/GenBank/DDBJ databases">
        <authorList>
            <person name="Zahm M."/>
            <person name="Roques C."/>
            <person name="Cabau C."/>
            <person name="Klopp C."/>
            <person name="Donnadieu C."/>
            <person name="Jouanno E."/>
            <person name="Lampietro C."/>
            <person name="Louis A."/>
            <person name="Herpin A."/>
            <person name="Echchiki A."/>
            <person name="Berthelot C."/>
            <person name="Parey E."/>
            <person name="Roest-Crollius H."/>
            <person name="Braasch I."/>
            <person name="Postlethwait J."/>
            <person name="Bobe J."/>
            <person name="Montfort J."/>
            <person name="Bouchez O."/>
            <person name="Begum T."/>
            <person name="Mejri S."/>
            <person name="Adams A."/>
            <person name="Chen W.-J."/>
            <person name="Guiguen Y."/>
        </authorList>
    </citation>
    <scope>NUCLEOTIDE SEQUENCE</scope>
    <source>
        <tissue evidence="1">Blood</tissue>
    </source>
</reference>
<comment type="caution">
    <text evidence="1">The sequence shown here is derived from an EMBL/GenBank/DDBJ whole genome shotgun (WGS) entry which is preliminary data.</text>
</comment>
<evidence type="ECO:0000313" key="2">
    <source>
        <dbReference type="Proteomes" id="UP000829720"/>
    </source>
</evidence>
<feature type="non-terminal residue" evidence="1">
    <location>
        <position position="87"/>
    </location>
</feature>
<dbReference type="Proteomes" id="UP000829720">
    <property type="component" value="Unassembled WGS sequence"/>
</dbReference>
<organism evidence="1 2">
    <name type="scientific">Albula goreensis</name>
    <dbReference type="NCBI Taxonomy" id="1534307"/>
    <lineage>
        <taxon>Eukaryota</taxon>
        <taxon>Metazoa</taxon>
        <taxon>Chordata</taxon>
        <taxon>Craniata</taxon>
        <taxon>Vertebrata</taxon>
        <taxon>Euteleostomi</taxon>
        <taxon>Actinopterygii</taxon>
        <taxon>Neopterygii</taxon>
        <taxon>Teleostei</taxon>
        <taxon>Albuliformes</taxon>
        <taxon>Albulidae</taxon>
        <taxon>Albula</taxon>
    </lineage>
</organism>
<sequence>DASQNSLKGEVQHNRQAQADKLNLGQVKVWGAGEIEVKSVTVQSGQQPANPVTTFSHDLTTQQLIMDLSALLVPVDQPFTITWKTTA</sequence>
<keyword evidence="2" id="KW-1185">Reference proteome</keyword>
<dbReference type="Gene3D" id="2.60.40.1180">
    <property type="entry name" value="Golgi alpha-mannosidase II"/>
    <property type="match status" value="1"/>
</dbReference>
<proteinExistence type="predicted"/>
<dbReference type="AlphaFoldDB" id="A0A8T3DHQ1"/>
<dbReference type="EMBL" id="JAERUA010000011">
    <property type="protein sequence ID" value="KAI1893905.1"/>
    <property type="molecule type" value="Genomic_DNA"/>
</dbReference>
<gene>
    <name evidence="1" type="ORF">AGOR_G00128460</name>
</gene>
<protein>
    <submittedName>
        <fullName evidence="1">Uncharacterized protein</fullName>
    </submittedName>
</protein>
<evidence type="ECO:0000313" key="1">
    <source>
        <dbReference type="EMBL" id="KAI1893905.1"/>
    </source>
</evidence>
<name>A0A8T3DHQ1_9TELE</name>
<dbReference type="InterPro" id="IPR013780">
    <property type="entry name" value="Glyco_hydro_b"/>
</dbReference>
<accession>A0A8T3DHQ1</accession>